<dbReference type="Pfam" id="PF08447">
    <property type="entry name" value="PAS_3"/>
    <property type="match status" value="1"/>
</dbReference>
<dbReference type="AlphaFoldDB" id="A0A518BQX8"/>
<dbReference type="EC" id="2.7.13.3" evidence="3"/>
<dbReference type="Gene3D" id="3.30.565.10">
    <property type="entry name" value="Histidine kinase-like ATPase, C-terminal domain"/>
    <property type="match status" value="1"/>
</dbReference>
<dbReference type="SMART" id="SM00387">
    <property type="entry name" value="HATPase_c"/>
    <property type="match status" value="1"/>
</dbReference>
<feature type="domain" description="Histidine kinase" evidence="13">
    <location>
        <begin position="676"/>
        <end position="889"/>
    </location>
</feature>
<evidence type="ECO:0000256" key="3">
    <source>
        <dbReference type="ARBA" id="ARBA00012438"/>
    </source>
</evidence>
<evidence type="ECO:0000256" key="9">
    <source>
        <dbReference type="ARBA" id="ARBA00022991"/>
    </source>
</evidence>
<feature type="compositionally biased region" description="Basic residues" evidence="11">
    <location>
        <begin position="1"/>
        <end position="11"/>
    </location>
</feature>
<dbReference type="GO" id="GO:0030295">
    <property type="term" value="F:protein kinase activator activity"/>
    <property type="evidence" value="ECO:0007669"/>
    <property type="project" value="TreeGrafter"/>
</dbReference>
<dbReference type="InterPro" id="IPR013655">
    <property type="entry name" value="PAS_fold_3"/>
</dbReference>
<keyword evidence="8" id="KW-0418">Kinase</keyword>
<dbReference type="InterPro" id="IPR036890">
    <property type="entry name" value="HATPase_C_sf"/>
</dbReference>
<dbReference type="InterPro" id="IPR003594">
    <property type="entry name" value="HATPase_dom"/>
</dbReference>
<dbReference type="InterPro" id="IPR013654">
    <property type="entry name" value="PAS_2"/>
</dbReference>
<evidence type="ECO:0000256" key="4">
    <source>
        <dbReference type="ARBA" id="ARBA00022543"/>
    </source>
</evidence>
<dbReference type="Gene3D" id="3.30.450.40">
    <property type="match status" value="1"/>
</dbReference>
<feature type="region of interest" description="Disordered" evidence="11">
    <location>
        <begin position="1"/>
        <end position="25"/>
    </location>
</feature>
<evidence type="ECO:0000256" key="5">
    <source>
        <dbReference type="ARBA" id="ARBA00022553"/>
    </source>
</evidence>
<dbReference type="CDD" id="cd00082">
    <property type="entry name" value="HisKA"/>
    <property type="match status" value="1"/>
</dbReference>
<dbReference type="InterPro" id="IPR036097">
    <property type="entry name" value="HisK_dim/P_sf"/>
</dbReference>
<dbReference type="InterPro" id="IPR016132">
    <property type="entry name" value="Phyto_chromo_attachment"/>
</dbReference>
<dbReference type="PROSITE" id="PS50046">
    <property type="entry name" value="PHYTOCHROME_2"/>
    <property type="match status" value="1"/>
</dbReference>
<dbReference type="SUPFAM" id="SSF55781">
    <property type="entry name" value="GAF domain-like"/>
    <property type="match status" value="2"/>
</dbReference>
<dbReference type="InterPro" id="IPR050351">
    <property type="entry name" value="BphY/WalK/GraS-like"/>
</dbReference>
<dbReference type="Proteomes" id="UP000316921">
    <property type="component" value="Chromosome"/>
</dbReference>
<dbReference type="Pfam" id="PF00360">
    <property type="entry name" value="PHY"/>
    <property type="match status" value="1"/>
</dbReference>
<dbReference type="GO" id="GO:0006355">
    <property type="term" value="P:regulation of DNA-templated transcription"/>
    <property type="evidence" value="ECO:0007669"/>
    <property type="project" value="InterPro"/>
</dbReference>
<dbReference type="InterPro" id="IPR029016">
    <property type="entry name" value="GAF-like_dom_sf"/>
</dbReference>
<comment type="similarity">
    <text evidence="2">In the N-terminal section; belongs to the phytochrome family.</text>
</comment>
<proteinExistence type="inferred from homology"/>
<name>A0A518BQX8_9BACT</name>
<dbReference type="GO" id="GO:0009584">
    <property type="term" value="P:detection of visible light"/>
    <property type="evidence" value="ECO:0007669"/>
    <property type="project" value="InterPro"/>
</dbReference>
<dbReference type="GO" id="GO:0000155">
    <property type="term" value="F:phosphorelay sensor kinase activity"/>
    <property type="evidence" value="ECO:0007669"/>
    <property type="project" value="InterPro"/>
</dbReference>
<dbReference type="GO" id="GO:0000156">
    <property type="term" value="F:phosphorelay response regulator activity"/>
    <property type="evidence" value="ECO:0007669"/>
    <property type="project" value="TreeGrafter"/>
</dbReference>
<dbReference type="SMART" id="SM00388">
    <property type="entry name" value="HisKA"/>
    <property type="match status" value="1"/>
</dbReference>
<dbReference type="EMBL" id="CP036287">
    <property type="protein sequence ID" value="QDU69374.1"/>
    <property type="molecule type" value="Genomic_DNA"/>
</dbReference>
<reference evidence="14 15" key="1">
    <citation type="submission" date="2019-02" db="EMBL/GenBank/DDBJ databases">
        <title>Deep-cultivation of Planctomycetes and their phenomic and genomic characterization uncovers novel biology.</title>
        <authorList>
            <person name="Wiegand S."/>
            <person name="Jogler M."/>
            <person name="Boedeker C."/>
            <person name="Pinto D."/>
            <person name="Vollmers J."/>
            <person name="Rivas-Marin E."/>
            <person name="Kohn T."/>
            <person name="Peeters S.H."/>
            <person name="Heuer A."/>
            <person name="Rast P."/>
            <person name="Oberbeckmann S."/>
            <person name="Bunk B."/>
            <person name="Jeske O."/>
            <person name="Meyerdierks A."/>
            <person name="Storesund J.E."/>
            <person name="Kallscheuer N."/>
            <person name="Luecker S."/>
            <person name="Lage O.M."/>
            <person name="Pohl T."/>
            <person name="Merkel B.J."/>
            <person name="Hornburger P."/>
            <person name="Mueller R.-W."/>
            <person name="Bruemmer F."/>
            <person name="Labrenz M."/>
            <person name="Spormann A.M."/>
            <person name="Op den Camp H."/>
            <person name="Overmann J."/>
            <person name="Amann R."/>
            <person name="Jetten M.S.M."/>
            <person name="Mascher T."/>
            <person name="Medema M.H."/>
            <person name="Devos D.P."/>
            <person name="Kaster A.-K."/>
            <person name="Ovreas L."/>
            <person name="Rohde M."/>
            <person name="Galperin M.Y."/>
            <person name="Jogler C."/>
        </authorList>
    </citation>
    <scope>NUCLEOTIDE SEQUENCE [LARGE SCALE GENOMIC DNA]</scope>
    <source>
        <strain evidence="14 15">Pla133</strain>
    </source>
</reference>
<evidence type="ECO:0000256" key="10">
    <source>
        <dbReference type="ARBA" id="ARBA00023170"/>
    </source>
</evidence>
<dbReference type="PROSITE" id="PS50109">
    <property type="entry name" value="HIS_KIN"/>
    <property type="match status" value="1"/>
</dbReference>
<dbReference type="SUPFAM" id="SSF47384">
    <property type="entry name" value="Homodimeric domain of signal transducing histidine kinase"/>
    <property type="match status" value="1"/>
</dbReference>
<dbReference type="Gene3D" id="1.10.287.130">
    <property type="match status" value="1"/>
</dbReference>
<evidence type="ECO:0000313" key="14">
    <source>
        <dbReference type="EMBL" id="QDU69374.1"/>
    </source>
</evidence>
<keyword evidence="4" id="KW-0600">Photoreceptor protein</keyword>
<keyword evidence="10" id="KW-0675">Receptor</keyword>
<dbReference type="SUPFAM" id="SSF55874">
    <property type="entry name" value="ATPase domain of HSP90 chaperone/DNA topoisomerase II/histidine kinase"/>
    <property type="match status" value="1"/>
</dbReference>
<dbReference type="InterPro" id="IPR043150">
    <property type="entry name" value="Phytochrome_PHY_sf"/>
</dbReference>
<dbReference type="RefSeq" id="WP_145069210.1">
    <property type="nucleotide sequence ID" value="NZ_CP036287.1"/>
</dbReference>
<gene>
    <name evidence="14" type="primary">cph1_2</name>
    <name evidence="14" type="ORF">Pla133_44930</name>
</gene>
<dbReference type="Pfam" id="PF01590">
    <property type="entry name" value="GAF"/>
    <property type="match status" value="1"/>
</dbReference>
<dbReference type="Pfam" id="PF00512">
    <property type="entry name" value="HisKA"/>
    <property type="match status" value="1"/>
</dbReference>
<dbReference type="Pfam" id="PF08446">
    <property type="entry name" value="PAS_2"/>
    <property type="match status" value="1"/>
</dbReference>
<dbReference type="Gene3D" id="3.30.450.270">
    <property type="match status" value="1"/>
</dbReference>
<protein>
    <recommendedName>
        <fullName evidence="3">histidine kinase</fullName>
        <ecNumber evidence="3">2.7.13.3</ecNumber>
    </recommendedName>
</protein>
<keyword evidence="5" id="KW-0597">Phosphoprotein</keyword>
<evidence type="ECO:0000256" key="7">
    <source>
        <dbReference type="ARBA" id="ARBA00022679"/>
    </source>
</evidence>
<dbReference type="SUPFAM" id="SSF55785">
    <property type="entry name" value="PYP-like sensor domain (PAS domain)"/>
    <property type="match status" value="2"/>
</dbReference>
<dbReference type="Pfam" id="PF02518">
    <property type="entry name" value="HATPase_c"/>
    <property type="match status" value="1"/>
</dbReference>
<dbReference type="InterPro" id="IPR035965">
    <property type="entry name" value="PAS-like_dom_sf"/>
</dbReference>
<dbReference type="PRINTS" id="PR00344">
    <property type="entry name" value="BCTRLSENSOR"/>
</dbReference>
<evidence type="ECO:0000313" key="15">
    <source>
        <dbReference type="Proteomes" id="UP000316921"/>
    </source>
</evidence>
<organism evidence="14 15">
    <name type="scientific">Engelhardtia mirabilis</name>
    <dbReference type="NCBI Taxonomy" id="2528011"/>
    <lineage>
        <taxon>Bacteria</taxon>
        <taxon>Pseudomonadati</taxon>
        <taxon>Planctomycetota</taxon>
        <taxon>Planctomycetia</taxon>
        <taxon>Planctomycetia incertae sedis</taxon>
        <taxon>Engelhardtia</taxon>
    </lineage>
</organism>
<dbReference type="InterPro" id="IPR004358">
    <property type="entry name" value="Sig_transdc_His_kin-like_C"/>
</dbReference>
<dbReference type="InterPro" id="IPR003661">
    <property type="entry name" value="HisK_dim/P_dom"/>
</dbReference>
<evidence type="ECO:0000259" key="13">
    <source>
        <dbReference type="PROSITE" id="PS50109"/>
    </source>
</evidence>
<dbReference type="GO" id="GO:0009881">
    <property type="term" value="F:photoreceptor activity"/>
    <property type="evidence" value="ECO:0007669"/>
    <property type="project" value="UniProtKB-KW"/>
</dbReference>
<accession>A0A518BQX8</accession>
<keyword evidence="15" id="KW-1185">Reference proteome</keyword>
<dbReference type="SMART" id="SM00065">
    <property type="entry name" value="GAF"/>
    <property type="match status" value="1"/>
</dbReference>
<dbReference type="Gene3D" id="3.30.450.20">
    <property type="entry name" value="PAS domain"/>
    <property type="match status" value="2"/>
</dbReference>
<dbReference type="InterPro" id="IPR013515">
    <property type="entry name" value="Phytochrome_cen-reg"/>
</dbReference>
<evidence type="ECO:0000256" key="11">
    <source>
        <dbReference type="SAM" id="MobiDB-lite"/>
    </source>
</evidence>
<dbReference type="KEGG" id="pbap:Pla133_44930"/>
<feature type="domain" description="Phytochrome chromophore attachment site" evidence="12">
    <location>
        <begin position="159"/>
        <end position="316"/>
    </location>
</feature>
<keyword evidence="7 14" id="KW-0808">Transferase</keyword>
<sequence length="900" mass="98933">MDGKTQSRRARDHREPREVGGGEQTYGLTSIQDHGALLAVTGEDLRVVHESANAASFLGVDAPSLLGVKFADLLEGPSGAELAEAVAAGGEELYNPLILRLATPPGRAVSCVVHRSETVVVLEFEALDPDSLQSIVSGAVAPLFELVNGLLRESEGCGTLSQLADLVARRARHFTGFDRVLVYAFHDDGHGEVVGESSTEGMEPFLGLHYPATDISRRARELYRYDRVHLIADVDAPGVSLATFADWPGGALDLTRSVLRCHSPNHLQYLSTMGVQASMSVSLIHDDELWGLILFHHRAVRFLPYAARAACELLGSVVAPQMAQHEREFERLQQQERREAVDGALGHLVRSNFAEDIIDEVMVVLCQAFQAAGVCLRRGEVEHRFGNVPRAEVRRELVYAVYDQGVDRSFVAEDLREFVRERQLEWGEGGAAGLASALVIAAFEDMSIAFFREPRVETIRWARDPSVVAGSATQVHQPGGQGSPTEKRSGQALAWSANDLVLGAHLRTTLLSTMLLELEAIEDRLVVRMESVTRGALKHGRLHALVEIGEIGFWEFDIAKREVTDQHWSRMLGFEPGDIEPSMEGFRAVCHPDDVDRVIETFDDFLESEELCYRDRFRMVRKDGGIVRVESRGQVMHRDAEGHPLRILGMQYPLDSDAGSEEVRHRSRELESIIHAISHDLKSPLVTCRGFVGLAREGLDAGDIEGAKVDLSRVDKAAERMGRIIDDLLVMSRIGRVGFVKEPLDLAELFREAAEVLAPRAKARGATIEFDTSAPLVLGDRPSISRALENLVANALQYGCVEPGGKVEIGVERGTSELRIFVRDDGPGIDARFHKRIFKLFARLEGDESGTGVGLASVERVAQVHGGRAWVESSPGEGATFWISLPARESLARIREGESK</sequence>
<dbReference type="PANTHER" id="PTHR42878">
    <property type="entry name" value="TWO-COMPONENT HISTIDINE KINASE"/>
    <property type="match status" value="1"/>
</dbReference>
<dbReference type="PANTHER" id="PTHR42878:SF15">
    <property type="entry name" value="BACTERIOPHYTOCHROME"/>
    <property type="match status" value="1"/>
</dbReference>
<comment type="catalytic activity">
    <reaction evidence="1">
        <text>ATP + protein L-histidine = ADP + protein N-phospho-L-histidine.</text>
        <dbReference type="EC" id="2.7.13.3"/>
    </reaction>
</comment>
<keyword evidence="6" id="KW-0716">Sensory transduction</keyword>
<evidence type="ECO:0000256" key="6">
    <source>
        <dbReference type="ARBA" id="ARBA00022606"/>
    </source>
</evidence>
<dbReference type="InterPro" id="IPR005467">
    <property type="entry name" value="His_kinase_dom"/>
</dbReference>
<evidence type="ECO:0000256" key="8">
    <source>
        <dbReference type="ARBA" id="ARBA00022777"/>
    </source>
</evidence>
<evidence type="ECO:0000256" key="1">
    <source>
        <dbReference type="ARBA" id="ARBA00000085"/>
    </source>
</evidence>
<evidence type="ECO:0000259" key="12">
    <source>
        <dbReference type="PROSITE" id="PS50046"/>
    </source>
</evidence>
<evidence type="ECO:0000256" key="2">
    <source>
        <dbReference type="ARBA" id="ARBA00006402"/>
    </source>
</evidence>
<dbReference type="InterPro" id="IPR003018">
    <property type="entry name" value="GAF"/>
</dbReference>
<keyword evidence="9" id="KW-0157">Chromophore</keyword>
<feature type="region of interest" description="Disordered" evidence="11">
    <location>
        <begin position="470"/>
        <end position="489"/>
    </location>
</feature>
<dbReference type="GO" id="GO:0007234">
    <property type="term" value="P:osmosensory signaling via phosphorelay pathway"/>
    <property type="evidence" value="ECO:0007669"/>
    <property type="project" value="TreeGrafter"/>
</dbReference>